<feature type="transmembrane region" description="Helical" evidence="6">
    <location>
        <begin position="158"/>
        <end position="177"/>
    </location>
</feature>
<reference evidence="8 9" key="1">
    <citation type="submission" date="2014-06" db="EMBL/GenBank/DDBJ databases">
        <authorList>
            <person name="Swart Estienne"/>
        </authorList>
    </citation>
    <scope>NUCLEOTIDE SEQUENCE [LARGE SCALE GENOMIC DNA]</scope>
    <source>
        <strain evidence="8 9">130c</strain>
    </source>
</reference>
<dbReference type="OMA" id="KEHEHIM"/>
<feature type="compositionally biased region" description="Basic and acidic residues" evidence="5">
    <location>
        <begin position="344"/>
        <end position="361"/>
    </location>
</feature>
<evidence type="ECO:0000256" key="5">
    <source>
        <dbReference type="SAM" id="MobiDB-lite"/>
    </source>
</evidence>
<dbReference type="GO" id="GO:0015643">
    <property type="term" value="F:toxic substance binding"/>
    <property type="evidence" value="ECO:0007669"/>
    <property type="project" value="InterPro"/>
</dbReference>
<dbReference type="EMBL" id="CCKQ01004578">
    <property type="protein sequence ID" value="CDW75735.1"/>
    <property type="molecule type" value="Genomic_DNA"/>
</dbReference>
<keyword evidence="9" id="KW-1185">Reference proteome</keyword>
<feature type="compositionally biased region" description="Basic and acidic residues" evidence="5">
    <location>
        <begin position="328"/>
        <end position="337"/>
    </location>
</feature>
<comment type="subcellular location">
    <subcellularLocation>
        <location evidence="1">Membrane</location>
        <topology evidence="1">Multi-pass membrane protein</topology>
    </subcellularLocation>
</comment>
<dbReference type="Proteomes" id="UP000039865">
    <property type="component" value="Unassembled WGS sequence"/>
</dbReference>
<organism evidence="8 9">
    <name type="scientific">Stylonychia lemnae</name>
    <name type="common">Ciliate</name>
    <dbReference type="NCBI Taxonomy" id="5949"/>
    <lineage>
        <taxon>Eukaryota</taxon>
        <taxon>Sar</taxon>
        <taxon>Alveolata</taxon>
        <taxon>Ciliophora</taxon>
        <taxon>Intramacronucleata</taxon>
        <taxon>Spirotrichea</taxon>
        <taxon>Stichotrichia</taxon>
        <taxon>Sporadotrichida</taxon>
        <taxon>Oxytrichidae</taxon>
        <taxon>Stylonychinae</taxon>
        <taxon>Stylonychia</taxon>
    </lineage>
</organism>
<evidence type="ECO:0000259" key="7">
    <source>
        <dbReference type="Pfam" id="PF06664"/>
    </source>
</evidence>
<evidence type="ECO:0000256" key="2">
    <source>
        <dbReference type="ARBA" id="ARBA00022692"/>
    </source>
</evidence>
<keyword evidence="3 6" id="KW-1133">Transmembrane helix</keyword>
<gene>
    <name evidence="8" type="primary">Contig3922.g4189</name>
    <name evidence="8" type="ORF">STYLEM_4730</name>
</gene>
<dbReference type="AlphaFoldDB" id="A0A078A0S0"/>
<proteinExistence type="predicted"/>
<dbReference type="InParanoid" id="A0A078A0S0"/>
<keyword evidence="4 6" id="KW-0472">Membrane</keyword>
<dbReference type="InterPro" id="IPR040416">
    <property type="entry name" value="TMEM181"/>
</dbReference>
<evidence type="ECO:0000313" key="9">
    <source>
        <dbReference type="Proteomes" id="UP000039865"/>
    </source>
</evidence>
<feature type="transmembrane region" description="Helical" evidence="6">
    <location>
        <begin position="189"/>
        <end position="212"/>
    </location>
</feature>
<evidence type="ECO:0000256" key="3">
    <source>
        <dbReference type="ARBA" id="ARBA00022989"/>
    </source>
</evidence>
<protein>
    <recommendedName>
        <fullName evidence="7">Wntless-like transmembrane domain-containing protein</fullName>
    </recommendedName>
</protein>
<dbReference type="InterPro" id="IPR047843">
    <property type="entry name" value="WLS-like_TM"/>
</dbReference>
<evidence type="ECO:0000256" key="1">
    <source>
        <dbReference type="ARBA" id="ARBA00004141"/>
    </source>
</evidence>
<keyword evidence="2 6" id="KW-0812">Transmembrane</keyword>
<evidence type="ECO:0000256" key="6">
    <source>
        <dbReference type="SAM" id="Phobius"/>
    </source>
</evidence>
<dbReference type="OrthoDB" id="28186at2759"/>
<dbReference type="GO" id="GO:0016020">
    <property type="term" value="C:membrane"/>
    <property type="evidence" value="ECO:0007669"/>
    <property type="project" value="UniProtKB-SubCell"/>
</dbReference>
<dbReference type="Pfam" id="PF06664">
    <property type="entry name" value="WLS-like_TM"/>
    <property type="match status" value="1"/>
</dbReference>
<feature type="domain" description="Wntless-like transmembrane" evidence="7">
    <location>
        <begin position="88"/>
        <end position="270"/>
    </location>
</feature>
<name>A0A078A0S0_STYLE</name>
<accession>A0A078A0S0</accession>
<feature type="transmembrane region" description="Helical" evidence="6">
    <location>
        <begin position="268"/>
        <end position="290"/>
    </location>
</feature>
<feature type="transmembrane region" description="Helical" evidence="6">
    <location>
        <begin position="96"/>
        <end position="113"/>
    </location>
</feature>
<dbReference type="PANTHER" id="PTHR31918:SF1">
    <property type="entry name" value="TRANSMEMBRANE PROTEIN 181"/>
    <property type="match status" value="1"/>
</dbReference>
<evidence type="ECO:0000313" key="8">
    <source>
        <dbReference type="EMBL" id="CDW75735.1"/>
    </source>
</evidence>
<feature type="transmembrane region" description="Helical" evidence="6">
    <location>
        <begin position="232"/>
        <end position="256"/>
    </location>
</feature>
<feature type="region of interest" description="Disordered" evidence="5">
    <location>
        <begin position="328"/>
        <end position="361"/>
    </location>
</feature>
<evidence type="ECO:0000256" key="4">
    <source>
        <dbReference type="ARBA" id="ARBA00023136"/>
    </source>
</evidence>
<dbReference type="PANTHER" id="PTHR31918">
    <property type="entry name" value="TRANSMEMBRANE PROTEIN 181"/>
    <property type="match status" value="1"/>
</dbReference>
<sequence>MQTTENPQLSQQCNAPLSQDSLAVLKKPQDKLTWNPVINNHLKNRTLNSQGDYDEIMQNNFIYVNTNANQEIYQVQEITFFLKMRNLDHTKSLTQMKYFFVIVGLFTLFYYYRAISHFQMDDLGLIQKWVFVLLVQLLFFDDPFYAARNIFPYSSYSIIQALCQATFLSMILFFWLVNEVINIDERRFYLPKVVLCLCIWVVMMLSSGYLNLQQISDPSFYWRDDIGSFYSTMQILTVILFFLYFTYFVIVAYVAFFQIKEMKKSYKFTVMYVSFYSLMNIYMFIIAYLYSPSVDSLEDLQFKQTRKEHEHIMNQFYEQELPDISKEMDSSREVLNKDRKKSKNGVEKRRYMKKDPEQKAKDVSELNYLQISEIMGEYHQGNRR</sequence>